<keyword evidence="3" id="KW-0813">Transport</keyword>
<dbReference type="Pfam" id="PF06374">
    <property type="entry name" value="NDUF_C2"/>
    <property type="match status" value="1"/>
</dbReference>
<organism evidence="12 13">
    <name type="scientific">Paralvinella palmiformis</name>
    <dbReference type="NCBI Taxonomy" id="53620"/>
    <lineage>
        <taxon>Eukaryota</taxon>
        <taxon>Metazoa</taxon>
        <taxon>Spiralia</taxon>
        <taxon>Lophotrochozoa</taxon>
        <taxon>Annelida</taxon>
        <taxon>Polychaeta</taxon>
        <taxon>Sedentaria</taxon>
        <taxon>Canalipalpata</taxon>
        <taxon>Terebellida</taxon>
        <taxon>Terebelliformia</taxon>
        <taxon>Alvinellidae</taxon>
        <taxon>Paralvinella</taxon>
    </lineage>
</organism>
<comment type="subcellular location">
    <subcellularLocation>
        <location evidence="1">Mitochondrion inner membrane</location>
        <topology evidence="1">Single-pass membrane protein</topology>
        <orientation evidence="1">Matrix side</orientation>
    </subcellularLocation>
</comment>
<comment type="similarity">
    <text evidence="2">Belongs to the complex I NDUFC2 subunit family.</text>
</comment>
<evidence type="ECO:0000256" key="3">
    <source>
        <dbReference type="ARBA" id="ARBA00022448"/>
    </source>
</evidence>
<keyword evidence="6" id="KW-0999">Mitochondrion inner membrane</keyword>
<dbReference type="GO" id="GO:0005743">
    <property type="term" value="C:mitochondrial inner membrane"/>
    <property type="evidence" value="ECO:0007669"/>
    <property type="project" value="UniProtKB-SubCell"/>
</dbReference>
<evidence type="ECO:0000256" key="1">
    <source>
        <dbReference type="ARBA" id="ARBA00004298"/>
    </source>
</evidence>
<dbReference type="AlphaFoldDB" id="A0AAD9J928"/>
<dbReference type="GO" id="GO:0006120">
    <property type="term" value="P:mitochondrial electron transport, NADH to ubiquinone"/>
    <property type="evidence" value="ECO:0007669"/>
    <property type="project" value="InterPro"/>
</dbReference>
<keyword evidence="8 11" id="KW-1133">Transmembrane helix</keyword>
<dbReference type="EMBL" id="JAODUP010000510">
    <property type="protein sequence ID" value="KAK2148206.1"/>
    <property type="molecule type" value="Genomic_DNA"/>
</dbReference>
<accession>A0AAD9J928</accession>
<keyword evidence="9" id="KW-0496">Mitochondrion</keyword>
<evidence type="ECO:0008006" key="14">
    <source>
        <dbReference type="Google" id="ProtNLM"/>
    </source>
</evidence>
<evidence type="ECO:0000256" key="8">
    <source>
        <dbReference type="ARBA" id="ARBA00022989"/>
    </source>
</evidence>
<keyword evidence="5 11" id="KW-0812">Transmembrane</keyword>
<evidence type="ECO:0000256" key="7">
    <source>
        <dbReference type="ARBA" id="ARBA00022982"/>
    </source>
</evidence>
<evidence type="ECO:0000256" key="4">
    <source>
        <dbReference type="ARBA" id="ARBA00022660"/>
    </source>
</evidence>
<dbReference type="PANTHER" id="PTHR13099:SF0">
    <property type="entry name" value="NADH DEHYDROGENASE [UBIQUINONE] 1 SUBUNIT C2-RELATED"/>
    <property type="match status" value="1"/>
</dbReference>
<name>A0AAD9J928_9ANNE</name>
<protein>
    <recommendedName>
        <fullName evidence="14">NADH dehydrogenase [ubiquinone] 1 subunit C2</fullName>
    </recommendedName>
</protein>
<proteinExistence type="inferred from homology"/>
<evidence type="ECO:0000256" key="6">
    <source>
        <dbReference type="ARBA" id="ARBA00022792"/>
    </source>
</evidence>
<evidence type="ECO:0000313" key="12">
    <source>
        <dbReference type="EMBL" id="KAK2148206.1"/>
    </source>
</evidence>
<dbReference type="PANTHER" id="PTHR13099">
    <property type="entry name" value="NADH-UBIQUINONE OXIDOREDUCTASE SUBUNIT B14.5B"/>
    <property type="match status" value="1"/>
</dbReference>
<evidence type="ECO:0000313" key="13">
    <source>
        <dbReference type="Proteomes" id="UP001208570"/>
    </source>
</evidence>
<feature type="transmembrane region" description="Helical" evidence="11">
    <location>
        <begin position="39"/>
        <end position="56"/>
    </location>
</feature>
<keyword evidence="13" id="KW-1185">Reference proteome</keyword>
<dbReference type="InterPro" id="IPR009423">
    <property type="entry name" value="NDUC2"/>
</dbReference>
<keyword evidence="10 11" id="KW-0472">Membrane</keyword>
<keyword evidence="7" id="KW-0249">Electron transport</keyword>
<sequence>MASAIYDHLNAEEFIGGSSGLAIAVFGNTLSRLPPLSRLPVLFAGTAVGIGLGYAVRSKKEQRILDKEYMIWDYVKRHPEDFPELKPKKYKEVLLEWHPIR</sequence>
<evidence type="ECO:0000256" key="2">
    <source>
        <dbReference type="ARBA" id="ARBA00008674"/>
    </source>
</evidence>
<evidence type="ECO:0000256" key="5">
    <source>
        <dbReference type="ARBA" id="ARBA00022692"/>
    </source>
</evidence>
<reference evidence="12" key="1">
    <citation type="journal article" date="2023" name="Mol. Biol. Evol.">
        <title>Third-Generation Sequencing Reveals the Adaptive Role of the Epigenome in Three Deep-Sea Polychaetes.</title>
        <authorList>
            <person name="Perez M."/>
            <person name="Aroh O."/>
            <person name="Sun Y."/>
            <person name="Lan Y."/>
            <person name="Juniper S.K."/>
            <person name="Young C.R."/>
            <person name="Angers B."/>
            <person name="Qian P.Y."/>
        </authorList>
    </citation>
    <scope>NUCLEOTIDE SEQUENCE</scope>
    <source>
        <strain evidence="12">P08H-3</strain>
    </source>
</reference>
<gene>
    <name evidence="12" type="ORF">LSH36_510g03068</name>
</gene>
<keyword evidence="4" id="KW-0679">Respiratory chain</keyword>
<evidence type="ECO:0000256" key="10">
    <source>
        <dbReference type="ARBA" id="ARBA00023136"/>
    </source>
</evidence>
<dbReference type="Proteomes" id="UP001208570">
    <property type="component" value="Unassembled WGS sequence"/>
</dbReference>
<comment type="caution">
    <text evidence="12">The sequence shown here is derived from an EMBL/GenBank/DDBJ whole genome shotgun (WGS) entry which is preliminary data.</text>
</comment>
<evidence type="ECO:0000256" key="9">
    <source>
        <dbReference type="ARBA" id="ARBA00023128"/>
    </source>
</evidence>
<evidence type="ECO:0000256" key="11">
    <source>
        <dbReference type="SAM" id="Phobius"/>
    </source>
</evidence>